<dbReference type="EMBL" id="JAGQHR010000575">
    <property type="protein sequence ID" value="MCA9729103.1"/>
    <property type="molecule type" value="Genomic_DNA"/>
</dbReference>
<dbReference type="SUPFAM" id="SSF100950">
    <property type="entry name" value="NagB/RpiA/CoA transferase-like"/>
    <property type="match status" value="1"/>
</dbReference>
<dbReference type="Proteomes" id="UP000697710">
    <property type="component" value="Unassembled WGS sequence"/>
</dbReference>
<dbReference type="AlphaFoldDB" id="A0A956RQB8"/>
<dbReference type="InterPro" id="IPR000649">
    <property type="entry name" value="IF-2B-related"/>
</dbReference>
<comment type="caution">
    <text evidence="2">The sequence shown here is derived from an EMBL/GenBank/DDBJ whole genome shotgun (WGS) entry which is preliminary data.</text>
</comment>
<dbReference type="Gene3D" id="3.40.50.10470">
    <property type="entry name" value="Translation initiation factor eif-2b, domain 2"/>
    <property type="match status" value="1"/>
</dbReference>
<evidence type="ECO:0000313" key="3">
    <source>
        <dbReference type="Proteomes" id="UP000697710"/>
    </source>
</evidence>
<name>A0A956RQB8_UNCEI</name>
<organism evidence="2 3">
    <name type="scientific">Eiseniibacteriota bacterium</name>
    <dbReference type="NCBI Taxonomy" id="2212470"/>
    <lineage>
        <taxon>Bacteria</taxon>
        <taxon>Candidatus Eiseniibacteriota</taxon>
    </lineage>
</organism>
<reference evidence="2" key="2">
    <citation type="journal article" date="2021" name="Microbiome">
        <title>Successional dynamics and alternative stable states in a saline activated sludge microbial community over 9 years.</title>
        <authorList>
            <person name="Wang Y."/>
            <person name="Ye J."/>
            <person name="Ju F."/>
            <person name="Liu L."/>
            <person name="Boyd J.A."/>
            <person name="Deng Y."/>
            <person name="Parks D.H."/>
            <person name="Jiang X."/>
            <person name="Yin X."/>
            <person name="Woodcroft B.J."/>
            <person name="Tyson G.W."/>
            <person name="Hugenholtz P."/>
            <person name="Polz M.F."/>
            <person name="Zhang T."/>
        </authorList>
    </citation>
    <scope>NUCLEOTIDE SEQUENCE</scope>
    <source>
        <strain evidence="2">HKST-UBA01</strain>
    </source>
</reference>
<dbReference type="Pfam" id="PF01008">
    <property type="entry name" value="IF-2B"/>
    <property type="match status" value="1"/>
</dbReference>
<protein>
    <submittedName>
        <fullName evidence="2">S-methyl-5-thioribose-1-phosphate isomerase</fullName>
    </submittedName>
</protein>
<gene>
    <name evidence="2" type="ORF">KC729_15545</name>
</gene>
<feature type="non-terminal residue" evidence="2">
    <location>
        <position position="1"/>
    </location>
</feature>
<keyword evidence="2" id="KW-0413">Isomerase</keyword>
<proteinExistence type="inferred from homology"/>
<dbReference type="InterPro" id="IPR037171">
    <property type="entry name" value="NagB/RpiA_transferase-like"/>
</dbReference>
<reference evidence="2" key="1">
    <citation type="submission" date="2020-04" db="EMBL/GenBank/DDBJ databases">
        <authorList>
            <person name="Zhang T."/>
        </authorList>
    </citation>
    <scope>NUCLEOTIDE SEQUENCE</scope>
    <source>
        <strain evidence="2">HKST-UBA01</strain>
    </source>
</reference>
<dbReference type="GO" id="GO:0016853">
    <property type="term" value="F:isomerase activity"/>
    <property type="evidence" value="ECO:0007669"/>
    <property type="project" value="UniProtKB-KW"/>
</dbReference>
<evidence type="ECO:0000313" key="2">
    <source>
        <dbReference type="EMBL" id="MCA9729103.1"/>
    </source>
</evidence>
<dbReference type="InterPro" id="IPR042529">
    <property type="entry name" value="IF_2B-like_C"/>
</dbReference>
<comment type="similarity">
    <text evidence="1">Belongs to the eIF-2B alpha/beta/delta subunits family.</text>
</comment>
<accession>A0A956RQB8</accession>
<sequence length="42" mass="4546">WGGRRATPDGAPAWNPAFDVTPARLVTAWISERGVEKPPFPA</sequence>
<evidence type="ECO:0000256" key="1">
    <source>
        <dbReference type="RuleBase" id="RU003814"/>
    </source>
</evidence>